<name>A0ABT7NSC0_9SPHI</name>
<reference evidence="3" key="1">
    <citation type="submission" date="2020-06" db="EMBL/GenBank/DDBJ databases">
        <authorList>
            <person name="Dong N."/>
        </authorList>
    </citation>
    <scope>NUCLEOTIDE SEQUENCE</scope>
    <source>
        <strain evidence="3">R1692</strain>
    </source>
</reference>
<dbReference type="InterPro" id="IPR000468">
    <property type="entry name" value="Barstar"/>
</dbReference>
<dbReference type="Gene3D" id="3.30.370.10">
    <property type="entry name" value="Barstar-like"/>
    <property type="match status" value="1"/>
</dbReference>
<evidence type="ECO:0000313" key="4">
    <source>
        <dbReference type="Proteomes" id="UP001170954"/>
    </source>
</evidence>
<evidence type="ECO:0000313" key="3">
    <source>
        <dbReference type="EMBL" id="MDM1050045.1"/>
    </source>
</evidence>
<gene>
    <name evidence="3" type="ORF">HX018_17535</name>
</gene>
<dbReference type="RefSeq" id="WP_149526001.1">
    <property type="nucleotide sequence ID" value="NZ_CP030848.1"/>
</dbReference>
<comment type="similarity">
    <text evidence="1">Belongs to the barstar family.</text>
</comment>
<dbReference type="InterPro" id="IPR035905">
    <property type="entry name" value="Barstar-like_sf"/>
</dbReference>
<keyword evidence="4" id="KW-1185">Reference proteome</keyword>
<protein>
    <submittedName>
        <fullName evidence="3">Ribonuclease inhibitor</fullName>
    </submittedName>
</protein>
<accession>A0ABT7NSC0</accession>
<proteinExistence type="inferred from homology"/>
<feature type="domain" description="Barstar (barnase inhibitor)" evidence="2">
    <location>
        <begin position="5"/>
        <end position="71"/>
    </location>
</feature>
<comment type="caution">
    <text evidence="3">The sequence shown here is derived from an EMBL/GenBank/DDBJ whole genome shotgun (WGS) entry which is preliminary data.</text>
</comment>
<evidence type="ECO:0000256" key="1">
    <source>
        <dbReference type="ARBA" id="ARBA00006845"/>
    </source>
</evidence>
<reference evidence="3" key="2">
    <citation type="journal article" date="2022" name="Sci. Total Environ.">
        <title>Prevalence, transmission, and molecular epidemiology of tet(X)-positive bacteria among humans, animals, and environmental niches in China: An epidemiological, and genomic-based study.</title>
        <authorList>
            <person name="Dong N."/>
            <person name="Zeng Y."/>
            <person name="Cai C."/>
            <person name="Sun C."/>
            <person name="Lu J."/>
            <person name="Liu C."/>
            <person name="Zhou H."/>
            <person name="Sun Q."/>
            <person name="Shu L."/>
            <person name="Wang H."/>
            <person name="Wang Y."/>
            <person name="Wang S."/>
            <person name="Wu C."/>
            <person name="Chan E.W."/>
            <person name="Chen G."/>
            <person name="Shen Z."/>
            <person name="Chen S."/>
            <person name="Zhang R."/>
        </authorList>
    </citation>
    <scope>NUCLEOTIDE SEQUENCE</scope>
    <source>
        <strain evidence="3">R1692</strain>
    </source>
</reference>
<dbReference type="Pfam" id="PF01337">
    <property type="entry name" value="Barstar"/>
    <property type="match status" value="1"/>
</dbReference>
<organism evidence="3 4">
    <name type="scientific">Sphingobacterium hotanense</name>
    <dbReference type="NCBI Taxonomy" id="649196"/>
    <lineage>
        <taxon>Bacteria</taxon>
        <taxon>Pseudomonadati</taxon>
        <taxon>Bacteroidota</taxon>
        <taxon>Sphingobacteriia</taxon>
        <taxon>Sphingobacteriales</taxon>
        <taxon>Sphingobacteriaceae</taxon>
        <taxon>Sphingobacterium</taxon>
    </lineage>
</organism>
<dbReference type="Proteomes" id="UP001170954">
    <property type="component" value="Unassembled WGS sequence"/>
</dbReference>
<dbReference type="SUPFAM" id="SSF52038">
    <property type="entry name" value="Barstar-related"/>
    <property type="match status" value="1"/>
</dbReference>
<evidence type="ECO:0000259" key="2">
    <source>
        <dbReference type="Pfam" id="PF01337"/>
    </source>
</evidence>
<sequence length="130" mass="14991">MKKEIIFDGFAIHNKKSLFEEINRAIMSDEDWEIGESLDAINDILYGGVGKIKGNEPIRLIWKNFEANKELFGKEFTIDFYKEKLKHPEVFDTESIQATLDELENGNGQTYMDILLEIIADHPNIELVKA</sequence>
<dbReference type="EMBL" id="JACAGK010000068">
    <property type="protein sequence ID" value="MDM1050045.1"/>
    <property type="molecule type" value="Genomic_DNA"/>
</dbReference>